<dbReference type="Proteomes" id="UP000242367">
    <property type="component" value="Unassembled WGS sequence"/>
</dbReference>
<keyword evidence="3" id="KW-1185">Reference proteome</keyword>
<keyword evidence="1" id="KW-0732">Signal</keyword>
<sequence length="341" mass="36925" precursor="true">MRCSSRALRRLAGGALSLLLTAGVLPGLARPAAGDQTLPADDGARIKAETWIDSRTVDLTVTTPAIGDDEMIRVIVPPGWSPTASRTWPVVYAYQGGNDDYLSWVRGSQISDLAAQWGVLVVMPSGGKSGGFSDWWNYGKGGTPKWETFHTTEVLQLLERNYHAGTRRAALGVSSGGQGAIAYAARHRGMFTYAASFSGLLHISSAPIQWTLMLQGVTFNSDPFAVWGVPGFDDANWKAHDPYELADKLRGTELYISSGTTGLPGPLDDPSKTPPDSNLYGATGELIVGSTAKDFVARLQRLGIPATTHLYGDGWHNWNYWRRELATEWPLMMKALGAEKV</sequence>
<keyword evidence="2" id="KW-0808">Transferase</keyword>
<dbReference type="GO" id="GO:0050348">
    <property type="term" value="F:trehalose O-mycolyltransferase activity"/>
    <property type="evidence" value="ECO:0007669"/>
    <property type="project" value="UniProtKB-EC"/>
</dbReference>
<evidence type="ECO:0000313" key="3">
    <source>
        <dbReference type="Proteomes" id="UP000242367"/>
    </source>
</evidence>
<dbReference type="InterPro" id="IPR029058">
    <property type="entry name" value="AB_hydrolase_fold"/>
</dbReference>
<dbReference type="PANTHER" id="PTHR48098">
    <property type="entry name" value="ENTEROCHELIN ESTERASE-RELATED"/>
    <property type="match status" value="1"/>
</dbReference>
<dbReference type="AlphaFoldDB" id="A0A2P4UKR8"/>
<gene>
    <name evidence="2" type="primary">fbpB_1</name>
    <name evidence="2" type="ORF">BTM25_00270</name>
</gene>
<name>A0A2P4UKR8_9ACTN</name>
<feature type="chain" id="PRO_5039157004" evidence="1">
    <location>
        <begin position="30"/>
        <end position="341"/>
    </location>
</feature>
<dbReference type="SUPFAM" id="SSF53474">
    <property type="entry name" value="alpha/beta-Hydrolases"/>
    <property type="match status" value="1"/>
</dbReference>
<accession>A0A2P4UKR8</accession>
<dbReference type="Pfam" id="PF00756">
    <property type="entry name" value="Esterase"/>
    <property type="match status" value="1"/>
</dbReference>
<evidence type="ECO:0000313" key="2">
    <source>
        <dbReference type="EMBL" id="POM25645.1"/>
    </source>
</evidence>
<keyword evidence="2" id="KW-0012">Acyltransferase</keyword>
<dbReference type="PANTHER" id="PTHR48098:SF1">
    <property type="entry name" value="DIACYLGLYCEROL ACYLTRANSFERASE_MYCOLYLTRANSFERASE AG85A"/>
    <property type="match status" value="1"/>
</dbReference>
<reference evidence="2 3" key="1">
    <citation type="journal article" date="2017" name="Chemistry">
        <title>Isolation, Biosynthesis and Chemical Modifications of Rubterolones A-F: Rare Tropolone Alkaloids from Actinomadura sp. 5-2.</title>
        <authorList>
            <person name="Guo H."/>
            <person name="Benndorf R."/>
            <person name="Leichnitz D."/>
            <person name="Klassen J.L."/>
            <person name="Vollmers J."/>
            <person name="Gorls H."/>
            <person name="Steinacker M."/>
            <person name="Weigel C."/>
            <person name="Dahse H.M."/>
            <person name="Kaster A.K."/>
            <person name="de Beer Z.W."/>
            <person name="Poulsen M."/>
            <person name="Beemelmanns C."/>
        </authorList>
    </citation>
    <scope>NUCLEOTIDE SEQUENCE [LARGE SCALE GENOMIC DNA]</scope>
    <source>
        <strain evidence="2 3">5-2</strain>
    </source>
</reference>
<organism evidence="2 3">
    <name type="scientific">Actinomadura rubteroloni</name>
    <dbReference type="NCBI Taxonomy" id="1926885"/>
    <lineage>
        <taxon>Bacteria</taxon>
        <taxon>Bacillati</taxon>
        <taxon>Actinomycetota</taxon>
        <taxon>Actinomycetes</taxon>
        <taxon>Streptosporangiales</taxon>
        <taxon>Thermomonosporaceae</taxon>
        <taxon>Actinomadura</taxon>
    </lineage>
</organism>
<dbReference type="EMBL" id="MTBP01000001">
    <property type="protein sequence ID" value="POM25645.1"/>
    <property type="molecule type" value="Genomic_DNA"/>
</dbReference>
<protein>
    <submittedName>
        <fullName evidence="2">Diacylglycerol acyltransferase/mycolyltransferase Ag85B</fullName>
        <ecNumber evidence="2">2.3.1.122</ecNumber>
    </submittedName>
</protein>
<evidence type="ECO:0000256" key="1">
    <source>
        <dbReference type="SAM" id="SignalP"/>
    </source>
</evidence>
<dbReference type="Gene3D" id="3.40.50.1820">
    <property type="entry name" value="alpha/beta hydrolase"/>
    <property type="match status" value="1"/>
</dbReference>
<dbReference type="RefSeq" id="WP_103560722.1">
    <property type="nucleotide sequence ID" value="NZ_MTBP01000001.1"/>
</dbReference>
<comment type="caution">
    <text evidence="2">The sequence shown here is derived from an EMBL/GenBank/DDBJ whole genome shotgun (WGS) entry which is preliminary data.</text>
</comment>
<proteinExistence type="predicted"/>
<feature type="signal peptide" evidence="1">
    <location>
        <begin position="1"/>
        <end position="29"/>
    </location>
</feature>
<dbReference type="InterPro" id="IPR000801">
    <property type="entry name" value="Esterase-like"/>
</dbReference>
<dbReference type="InterPro" id="IPR050583">
    <property type="entry name" value="Mycobacterial_A85_antigen"/>
</dbReference>
<dbReference type="EC" id="2.3.1.122" evidence="2"/>